<organism evidence="1 2">
    <name type="scientific">Rhodococcus wratislaviensis</name>
    <name type="common">Tsukamurella wratislaviensis</name>
    <dbReference type="NCBI Taxonomy" id="44752"/>
    <lineage>
        <taxon>Bacteria</taxon>
        <taxon>Bacillati</taxon>
        <taxon>Actinomycetota</taxon>
        <taxon>Actinomycetes</taxon>
        <taxon>Mycobacteriales</taxon>
        <taxon>Nocardiaceae</taxon>
        <taxon>Rhodococcus</taxon>
    </lineage>
</organism>
<evidence type="ECO:0000313" key="2">
    <source>
        <dbReference type="Proteomes" id="UP000287519"/>
    </source>
</evidence>
<dbReference type="Proteomes" id="UP000287519">
    <property type="component" value="Unassembled WGS sequence"/>
</dbReference>
<dbReference type="AlphaFoldDB" id="A0A402C762"/>
<keyword evidence="2" id="KW-1185">Reference proteome</keyword>
<evidence type="ECO:0000313" key="1">
    <source>
        <dbReference type="EMBL" id="GCE39439.1"/>
    </source>
</evidence>
<comment type="caution">
    <text evidence="1">The sequence shown here is derived from an EMBL/GenBank/DDBJ whole genome shotgun (WGS) entry which is preliminary data.</text>
</comment>
<protein>
    <submittedName>
        <fullName evidence="1">Uncharacterized protein</fullName>
    </submittedName>
</protein>
<accession>A0A402C762</accession>
<gene>
    <name evidence="1" type="ORF">Rhow_002963</name>
</gene>
<dbReference type="RefSeq" id="WP_225858087.1">
    <property type="nucleotide sequence ID" value="NZ_BHYM01000027.1"/>
</dbReference>
<dbReference type="EMBL" id="BHYM01000027">
    <property type="protein sequence ID" value="GCE39439.1"/>
    <property type="molecule type" value="Genomic_DNA"/>
</dbReference>
<proteinExistence type="predicted"/>
<reference evidence="1 2" key="1">
    <citation type="submission" date="2018-11" db="EMBL/GenBank/DDBJ databases">
        <title>Microbial catabolism of amino acid.</title>
        <authorList>
            <person name="Hibi M."/>
            <person name="Ogawa J."/>
        </authorList>
    </citation>
    <scope>NUCLEOTIDE SEQUENCE [LARGE SCALE GENOMIC DNA]</scope>
    <source>
        <strain evidence="1 2">C31-06</strain>
    </source>
</reference>
<sequence>MGTSFDDVARAFTPAHAGLARSAGVPAALAGESYVKALASVVYYWGYPAVDTFGRTSMWALMDGKAGLHSGSCRAHRRTAPERWLIT</sequence>
<name>A0A402C762_RHOWR</name>